<dbReference type="SUPFAM" id="SSF54637">
    <property type="entry name" value="Thioesterase/thiol ester dehydrase-isomerase"/>
    <property type="match status" value="1"/>
</dbReference>
<comment type="caution">
    <text evidence="1">The sequence shown here is derived from an EMBL/GenBank/DDBJ whole genome shotgun (WGS) entry which is preliminary data.</text>
</comment>
<keyword evidence="2" id="KW-1185">Reference proteome</keyword>
<dbReference type="Gene3D" id="3.10.129.10">
    <property type="entry name" value="Hotdog Thioesterase"/>
    <property type="match status" value="1"/>
</dbReference>
<proteinExistence type="predicted"/>
<evidence type="ECO:0000313" key="2">
    <source>
        <dbReference type="Proteomes" id="UP001569414"/>
    </source>
</evidence>
<organism evidence="1 2">
    <name type="scientific">Microbulbifer echini</name>
    <dbReference type="NCBI Taxonomy" id="1529067"/>
    <lineage>
        <taxon>Bacteria</taxon>
        <taxon>Pseudomonadati</taxon>
        <taxon>Pseudomonadota</taxon>
        <taxon>Gammaproteobacteria</taxon>
        <taxon>Cellvibrionales</taxon>
        <taxon>Microbulbiferaceae</taxon>
        <taxon>Microbulbifer</taxon>
    </lineage>
</organism>
<dbReference type="Proteomes" id="UP001569414">
    <property type="component" value="Unassembled WGS sequence"/>
</dbReference>
<reference evidence="1 2" key="1">
    <citation type="submission" date="2024-08" db="EMBL/GenBank/DDBJ databases">
        <authorList>
            <person name="Ishaq N."/>
        </authorList>
    </citation>
    <scope>NUCLEOTIDE SEQUENCE [LARGE SCALE GENOMIC DNA]</scope>
    <source>
        <strain evidence="1 2">JCM 30400</strain>
    </source>
</reference>
<dbReference type="InterPro" id="IPR027961">
    <property type="entry name" value="DUF4442"/>
</dbReference>
<dbReference type="Pfam" id="PF14539">
    <property type="entry name" value="DUF4442"/>
    <property type="match status" value="1"/>
</dbReference>
<accession>A0ABV4NPZ7</accession>
<sequence>MEYQPSKSPVLQLWKKFGGSALGRWSVSKVVAFKAPYFRSIKPCFAEVSPGRVEVLLKKRWSVTNHIGTVHAIAMCNAAELAGGVCLDVSLDRRFRWIPVGMEVKYLKMAKTNLRAVCEYPDFVSIEGGDVVMPVGVFDTNGEEVFHADITMRVSQRPAAQ</sequence>
<dbReference type="InterPro" id="IPR029069">
    <property type="entry name" value="HotDog_dom_sf"/>
</dbReference>
<protein>
    <submittedName>
        <fullName evidence="1">Hotdog fold domain-containing protein</fullName>
    </submittedName>
</protein>
<dbReference type="EMBL" id="JBGMEL010000010">
    <property type="protein sequence ID" value="MFA0791089.1"/>
    <property type="molecule type" value="Genomic_DNA"/>
</dbReference>
<dbReference type="RefSeq" id="WP_371843596.1">
    <property type="nucleotide sequence ID" value="NZ_JBGMEL010000010.1"/>
</dbReference>
<dbReference type="CDD" id="cd03443">
    <property type="entry name" value="PaaI_thioesterase"/>
    <property type="match status" value="1"/>
</dbReference>
<evidence type="ECO:0000313" key="1">
    <source>
        <dbReference type="EMBL" id="MFA0791089.1"/>
    </source>
</evidence>
<gene>
    <name evidence="1" type="ORF">ACCI51_11080</name>
</gene>
<name>A0ABV4NPZ7_9GAMM</name>